<gene>
    <name evidence="3" type="ORF">BKA59DRAFT_446514</name>
</gene>
<dbReference type="InterPro" id="IPR050309">
    <property type="entry name" value="Type-B_Carboxylest/Lipase"/>
</dbReference>
<dbReference type="SUPFAM" id="SSF53474">
    <property type="entry name" value="alpha/beta-Hydrolases"/>
    <property type="match status" value="1"/>
</dbReference>
<comment type="caution">
    <text evidence="3">The sequence shown here is derived from an EMBL/GenBank/DDBJ whole genome shotgun (WGS) entry which is preliminary data.</text>
</comment>
<evidence type="ECO:0000256" key="1">
    <source>
        <dbReference type="SAM" id="SignalP"/>
    </source>
</evidence>
<reference evidence="3" key="1">
    <citation type="journal article" date="2021" name="Nat. Commun.">
        <title>Genetic determinants of endophytism in the Arabidopsis root mycobiome.</title>
        <authorList>
            <person name="Mesny F."/>
            <person name="Miyauchi S."/>
            <person name="Thiergart T."/>
            <person name="Pickel B."/>
            <person name="Atanasova L."/>
            <person name="Karlsson M."/>
            <person name="Huettel B."/>
            <person name="Barry K.W."/>
            <person name="Haridas S."/>
            <person name="Chen C."/>
            <person name="Bauer D."/>
            <person name="Andreopoulos W."/>
            <person name="Pangilinan J."/>
            <person name="LaButti K."/>
            <person name="Riley R."/>
            <person name="Lipzen A."/>
            <person name="Clum A."/>
            <person name="Drula E."/>
            <person name="Henrissat B."/>
            <person name="Kohler A."/>
            <person name="Grigoriev I.V."/>
            <person name="Martin F.M."/>
            <person name="Hacquard S."/>
        </authorList>
    </citation>
    <scope>NUCLEOTIDE SEQUENCE</scope>
    <source>
        <strain evidence="3">MPI-SDFR-AT-0068</strain>
    </source>
</reference>
<protein>
    <submittedName>
        <fullName evidence="3">Alpha/Beta hydrolase protein</fullName>
    </submittedName>
</protein>
<dbReference type="AlphaFoldDB" id="A0A8K0RKN7"/>
<evidence type="ECO:0000259" key="2">
    <source>
        <dbReference type="Pfam" id="PF00135"/>
    </source>
</evidence>
<dbReference type="Proteomes" id="UP000813427">
    <property type="component" value="Unassembled WGS sequence"/>
</dbReference>
<dbReference type="InterPro" id="IPR002018">
    <property type="entry name" value="CarbesteraseB"/>
</dbReference>
<sequence>MNLKAVLLSSCSFATYVQAIGDLPQLELPWGTYPAKLNKYDEQIYVFENVRFGALPTRFGPSGFPKEKNSSVQVLPKITDCVQFPATFLKNGPGGRSNIGAPETSSDVNWSGTEDCLFLDIYVPVSVFNDPDPQPLPVNVWFYGGAYAFGSKHVSTKVFGIDVDLPLYSGRSLMGSSKYDTIFVAGNYRLGAFGWLAGSHMEKDGLPNAGLHDQRLLLEFVQEWISKVHGDKSRVSAWGESAGAGSILHHLIRDDGTKDPLFSRFVAQSPAFEWSWNNTAGGEPDKMFQAFAKGVNCTGSDQIECLRDTEAISTDALAKQNIELYADYHKTGLFPLGPAIDNKWVKTIPTLAFSQGKYWKNIDSAIVAHCANDAEKFTPQSVTDEDSFMGFLKAFLPGQKLEPLRKQIADHYDCETNYNGDYHLCLRYVIRDSSFGCNTRDLIDAFSEKTYAMNYAYPNDNLAFHGSDLIPLFMNNDVQTKPMLKAVGMSSTLDRLTWAPAIDDQVQPKFLSYFSSFAVNGSLEGTDWPIVSTGENKLSNVMKVNATKPWPWKTDVSWMLVEDEQNSQDICSFWHKIAEQIMEKMKGGSEEVSEEEDNYAVGEDVQEEVVEEILVQEEL</sequence>
<dbReference type="GO" id="GO:0016787">
    <property type="term" value="F:hydrolase activity"/>
    <property type="evidence" value="ECO:0007669"/>
    <property type="project" value="UniProtKB-KW"/>
</dbReference>
<evidence type="ECO:0000313" key="4">
    <source>
        <dbReference type="Proteomes" id="UP000813427"/>
    </source>
</evidence>
<feature type="signal peptide" evidence="1">
    <location>
        <begin position="1"/>
        <end position="19"/>
    </location>
</feature>
<dbReference type="EMBL" id="JAGPXF010000008">
    <property type="protein sequence ID" value="KAH7233023.1"/>
    <property type="molecule type" value="Genomic_DNA"/>
</dbReference>
<dbReference type="Pfam" id="PF00135">
    <property type="entry name" value="COesterase"/>
    <property type="match status" value="1"/>
</dbReference>
<feature type="domain" description="Carboxylesterase type B" evidence="2">
    <location>
        <begin position="40"/>
        <end position="546"/>
    </location>
</feature>
<keyword evidence="1" id="KW-0732">Signal</keyword>
<proteinExistence type="predicted"/>
<dbReference type="Gene3D" id="3.40.50.1820">
    <property type="entry name" value="alpha/beta hydrolase"/>
    <property type="match status" value="1"/>
</dbReference>
<dbReference type="PANTHER" id="PTHR11559">
    <property type="entry name" value="CARBOXYLESTERASE"/>
    <property type="match status" value="1"/>
</dbReference>
<evidence type="ECO:0000313" key="3">
    <source>
        <dbReference type="EMBL" id="KAH7233023.1"/>
    </source>
</evidence>
<feature type="chain" id="PRO_5035435321" evidence="1">
    <location>
        <begin position="20"/>
        <end position="619"/>
    </location>
</feature>
<name>A0A8K0RKN7_9HYPO</name>
<accession>A0A8K0RKN7</accession>
<dbReference type="PROSITE" id="PS00941">
    <property type="entry name" value="CARBOXYLESTERASE_B_2"/>
    <property type="match status" value="1"/>
</dbReference>
<dbReference type="InterPro" id="IPR029058">
    <property type="entry name" value="AB_hydrolase_fold"/>
</dbReference>
<keyword evidence="3" id="KW-0378">Hydrolase</keyword>
<keyword evidence="4" id="KW-1185">Reference proteome</keyword>
<organism evidence="3 4">
    <name type="scientific">Fusarium tricinctum</name>
    <dbReference type="NCBI Taxonomy" id="61284"/>
    <lineage>
        <taxon>Eukaryota</taxon>
        <taxon>Fungi</taxon>
        <taxon>Dikarya</taxon>
        <taxon>Ascomycota</taxon>
        <taxon>Pezizomycotina</taxon>
        <taxon>Sordariomycetes</taxon>
        <taxon>Hypocreomycetidae</taxon>
        <taxon>Hypocreales</taxon>
        <taxon>Nectriaceae</taxon>
        <taxon>Fusarium</taxon>
        <taxon>Fusarium tricinctum species complex</taxon>
    </lineage>
</organism>
<dbReference type="InterPro" id="IPR019819">
    <property type="entry name" value="Carboxylesterase_B_CS"/>
</dbReference>
<dbReference type="OrthoDB" id="408631at2759"/>